<evidence type="ECO:0000313" key="8">
    <source>
        <dbReference type="EMBL" id="SIT11266.1"/>
    </source>
</evidence>
<dbReference type="FunFam" id="3.40.50.2300:FF:000001">
    <property type="entry name" value="DNA-binding response regulator PhoB"/>
    <property type="match status" value="1"/>
</dbReference>
<evidence type="ECO:0000256" key="5">
    <source>
        <dbReference type="ARBA" id="ARBA00023163"/>
    </source>
</evidence>
<protein>
    <submittedName>
        <fullName evidence="8">Response regulator receiver domain-containing protein</fullName>
    </submittedName>
</protein>
<dbReference type="PANTHER" id="PTHR44591:SF3">
    <property type="entry name" value="RESPONSE REGULATORY DOMAIN-CONTAINING PROTEIN"/>
    <property type="match status" value="1"/>
</dbReference>
<keyword evidence="4" id="KW-0238">DNA-binding</keyword>
<dbReference type="GO" id="GO:0000160">
    <property type="term" value="P:phosphorelay signal transduction system"/>
    <property type="evidence" value="ECO:0007669"/>
    <property type="project" value="UniProtKB-KW"/>
</dbReference>
<dbReference type="STRING" id="633194.SAMN05421759_1178"/>
<dbReference type="Proteomes" id="UP000186684">
    <property type="component" value="Unassembled WGS sequence"/>
</dbReference>
<dbReference type="RefSeq" id="WP_076450275.1">
    <property type="nucleotide sequence ID" value="NZ_FTOQ01000017.1"/>
</dbReference>
<proteinExistence type="predicted"/>
<keyword evidence="5" id="KW-0804">Transcription</keyword>
<dbReference type="PANTHER" id="PTHR44591">
    <property type="entry name" value="STRESS RESPONSE REGULATOR PROTEIN 1"/>
    <property type="match status" value="1"/>
</dbReference>
<evidence type="ECO:0000259" key="7">
    <source>
        <dbReference type="PROSITE" id="PS50110"/>
    </source>
</evidence>
<dbReference type="InterPro" id="IPR050595">
    <property type="entry name" value="Bact_response_regulator"/>
</dbReference>
<dbReference type="EMBL" id="FTOQ01000017">
    <property type="protein sequence ID" value="SIT11266.1"/>
    <property type="molecule type" value="Genomic_DNA"/>
</dbReference>
<sequence>MTKRLLLIEDEPNIIEAIGFILARDGWHVKSHTSGKDAAEVARRERPDVVILDVMLPGKSGYDILREIRADDSLAGLPVLMLTARGQSKDRELAEQAGANRFMTKPFSNSEVLDAVRALAPAS</sequence>
<evidence type="ECO:0000256" key="2">
    <source>
        <dbReference type="ARBA" id="ARBA00023012"/>
    </source>
</evidence>
<keyword evidence="3" id="KW-0805">Transcription regulation</keyword>
<evidence type="ECO:0000256" key="1">
    <source>
        <dbReference type="ARBA" id="ARBA00022553"/>
    </source>
</evidence>
<keyword evidence="1 6" id="KW-0597">Phosphoprotein</keyword>
<dbReference type="Pfam" id="PF00072">
    <property type="entry name" value="Response_reg"/>
    <property type="match status" value="1"/>
</dbReference>
<keyword evidence="9" id="KW-1185">Reference proteome</keyword>
<feature type="domain" description="Response regulatory" evidence="7">
    <location>
        <begin position="4"/>
        <end position="120"/>
    </location>
</feature>
<reference evidence="9" key="1">
    <citation type="submission" date="2017-01" db="EMBL/GenBank/DDBJ databases">
        <authorList>
            <person name="Varghese N."/>
            <person name="Submissions S."/>
        </authorList>
    </citation>
    <scope>NUCLEOTIDE SEQUENCE [LARGE SCALE GENOMIC DNA]</scope>
    <source>
        <strain evidence="9">DSM 29430</strain>
    </source>
</reference>
<dbReference type="InterPro" id="IPR011006">
    <property type="entry name" value="CheY-like_superfamily"/>
</dbReference>
<dbReference type="CDD" id="cd17574">
    <property type="entry name" value="REC_OmpR"/>
    <property type="match status" value="1"/>
</dbReference>
<dbReference type="SMART" id="SM00448">
    <property type="entry name" value="REC"/>
    <property type="match status" value="1"/>
</dbReference>
<dbReference type="PROSITE" id="PS50110">
    <property type="entry name" value="RESPONSE_REGULATORY"/>
    <property type="match status" value="1"/>
</dbReference>
<gene>
    <name evidence="8" type="ORF">SAMN05421759_1178</name>
</gene>
<evidence type="ECO:0000256" key="4">
    <source>
        <dbReference type="ARBA" id="ARBA00023125"/>
    </source>
</evidence>
<dbReference type="Gene3D" id="3.40.50.2300">
    <property type="match status" value="1"/>
</dbReference>
<evidence type="ECO:0000313" key="9">
    <source>
        <dbReference type="Proteomes" id="UP000186684"/>
    </source>
</evidence>
<dbReference type="InterPro" id="IPR001789">
    <property type="entry name" value="Sig_transdc_resp-reg_receiver"/>
</dbReference>
<organism evidence="8 9">
    <name type="scientific">Roseivivax lentus</name>
    <dbReference type="NCBI Taxonomy" id="633194"/>
    <lineage>
        <taxon>Bacteria</taxon>
        <taxon>Pseudomonadati</taxon>
        <taxon>Pseudomonadota</taxon>
        <taxon>Alphaproteobacteria</taxon>
        <taxon>Rhodobacterales</taxon>
        <taxon>Roseobacteraceae</taxon>
        <taxon>Roseivivax</taxon>
    </lineage>
</organism>
<dbReference type="SUPFAM" id="SSF52172">
    <property type="entry name" value="CheY-like"/>
    <property type="match status" value="1"/>
</dbReference>
<dbReference type="AlphaFoldDB" id="A0A1N7PL28"/>
<name>A0A1N7PL28_9RHOB</name>
<dbReference type="GO" id="GO:0003677">
    <property type="term" value="F:DNA binding"/>
    <property type="evidence" value="ECO:0007669"/>
    <property type="project" value="UniProtKB-KW"/>
</dbReference>
<accession>A0A1N7PL28</accession>
<evidence type="ECO:0000256" key="3">
    <source>
        <dbReference type="ARBA" id="ARBA00023015"/>
    </source>
</evidence>
<dbReference type="OrthoDB" id="9801602at2"/>
<feature type="modified residue" description="4-aspartylphosphate" evidence="6">
    <location>
        <position position="53"/>
    </location>
</feature>
<keyword evidence="2" id="KW-0902">Two-component regulatory system</keyword>
<evidence type="ECO:0000256" key="6">
    <source>
        <dbReference type="PROSITE-ProRule" id="PRU00169"/>
    </source>
</evidence>